<name>A0A397PGC1_9SPHN</name>
<dbReference type="RefSeq" id="WP_119034461.1">
    <property type="nucleotide sequence ID" value="NZ_QXDC01000002.1"/>
</dbReference>
<accession>A0A397PGC1</accession>
<protein>
    <submittedName>
        <fullName evidence="1">Uncharacterized protein</fullName>
    </submittedName>
</protein>
<evidence type="ECO:0000313" key="1">
    <source>
        <dbReference type="EMBL" id="RIA46217.1"/>
    </source>
</evidence>
<evidence type="ECO:0000313" key="2">
    <source>
        <dbReference type="Proteomes" id="UP000266568"/>
    </source>
</evidence>
<comment type="caution">
    <text evidence="1">The sequence shown here is derived from an EMBL/GenBank/DDBJ whole genome shotgun (WGS) entry which is preliminary data.</text>
</comment>
<gene>
    <name evidence="1" type="ORF">DFR49_0750</name>
</gene>
<proteinExistence type="predicted"/>
<reference evidence="1 2" key="1">
    <citation type="submission" date="2018-08" db="EMBL/GenBank/DDBJ databases">
        <title>Genomic Encyclopedia of Type Strains, Phase IV (KMG-IV): sequencing the most valuable type-strain genomes for metagenomic binning, comparative biology and taxonomic classification.</title>
        <authorList>
            <person name="Goeker M."/>
        </authorList>
    </citation>
    <scope>NUCLEOTIDE SEQUENCE [LARGE SCALE GENOMIC DNA]</scope>
    <source>
        <strain evidence="1 2">DSM 25527</strain>
    </source>
</reference>
<dbReference type="EMBL" id="QXDC01000002">
    <property type="protein sequence ID" value="RIA46217.1"/>
    <property type="molecule type" value="Genomic_DNA"/>
</dbReference>
<organism evidence="1 2">
    <name type="scientific">Hephaestia caeni</name>
    <dbReference type="NCBI Taxonomy" id="645617"/>
    <lineage>
        <taxon>Bacteria</taxon>
        <taxon>Pseudomonadati</taxon>
        <taxon>Pseudomonadota</taxon>
        <taxon>Alphaproteobacteria</taxon>
        <taxon>Sphingomonadales</taxon>
        <taxon>Sphingomonadaceae</taxon>
        <taxon>Hephaestia</taxon>
    </lineage>
</organism>
<sequence>MNDSAAYARGPVIIRDDMLMTARGTHLFRLIEQPGLGAAAETIKTQLADSYSSYGRHCGHAAPRLAQEDLFGEVLSALYALAADQGASGRGVRTEADAPYEAALVALIKADMLPPECR</sequence>
<dbReference type="AlphaFoldDB" id="A0A397PGC1"/>
<dbReference type="Proteomes" id="UP000266568">
    <property type="component" value="Unassembled WGS sequence"/>
</dbReference>
<keyword evidence="2" id="KW-1185">Reference proteome</keyword>